<organism evidence="2 3">
    <name type="scientific">Morus notabilis</name>
    <dbReference type="NCBI Taxonomy" id="981085"/>
    <lineage>
        <taxon>Eukaryota</taxon>
        <taxon>Viridiplantae</taxon>
        <taxon>Streptophyta</taxon>
        <taxon>Embryophyta</taxon>
        <taxon>Tracheophyta</taxon>
        <taxon>Spermatophyta</taxon>
        <taxon>Magnoliopsida</taxon>
        <taxon>eudicotyledons</taxon>
        <taxon>Gunneridae</taxon>
        <taxon>Pentapetalae</taxon>
        <taxon>rosids</taxon>
        <taxon>fabids</taxon>
        <taxon>Rosales</taxon>
        <taxon>Moraceae</taxon>
        <taxon>Moreae</taxon>
        <taxon>Morus</taxon>
    </lineage>
</organism>
<accession>W9RM07</accession>
<gene>
    <name evidence="2" type="ORF">L484_016652</name>
</gene>
<sequence length="144" mass="16544">MESRGRTRKSGGAAEREDSLVSFKKEKERKNRGGESGLKEKNRIAQSFWSSPRGIAEEERQNLEPEFGTANGWSPDSRRLRRCLGLYESWSLIGVVHGRWRCKSGKLEYSGAVTLRSQPLIDMVQGKGDWCWRWRHGRFSVARS</sequence>
<evidence type="ECO:0000256" key="1">
    <source>
        <dbReference type="SAM" id="MobiDB-lite"/>
    </source>
</evidence>
<reference evidence="3" key="1">
    <citation type="submission" date="2013-01" db="EMBL/GenBank/DDBJ databases">
        <title>Draft Genome Sequence of a Mulberry Tree, Morus notabilis C.K. Schneid.</title>
        <authorList>
            <person name="He N."/>
            <person name="Zhao S."/>
        </authorList>
    </citation>
    <scope>NUCLEOTIDE SEQUENCE</scope>
</reference>
<feature type="region of interest" description="Disordered" evidence="1">
    <location>
        <begin position="1"/>
        <end position="43"/>
    </location>
</feature>
<proteinExistence type="predicted"/>
<feature type="compositionally biased region" description="Basic and acidic residues" evidence="1">
    <location>
        <begin position="14"/>
        <end position="43"/>
    </location>
</feature>
<evidence type="ECO:0000313" key="3">
    <source>
        <dbReference type="Proteomes" id="UP000030645"/>
    </source>
</evidence>
<dbReference type="EMBL" id="KE345251">
    <property type="protein sequence ID" value="EXB96878.1"/>
    <property type="molecule type" value="Genomic_DNA"/>
</dbReference>
<evidence type="ECO:0000313" key="2">
    <source>
        <dbReference type="EMBL" id="EXB96878.1"/>
    </source>
</evidence>
<dbReference type="Proteomes" id="UP000030645">
    <property type="component" value="Unassembled WGS sequence"/>
</dbReference>
<dbReference type="AlphaFoldDB" id="W9RM07"/>
<keyword evidence="3" id="KW-1185">Reference proteome</keyword>
<protein>
    <submittedName>
        <fullName evidence="2">Uncharacterized protein</fullName>
    </submittedName>
</protein>
<name>W9RM07_9ROSA</name>